<comment type="subcellular location">
    <subcellularLocation>
        <location evidence="1">Membrane</location>
        <topology evidence="1">Multi-pass membrane protein</topology>
    </subcellularLocation>
</comment>
<organism evidence="15 16">
    <name type="scientific">Frankliniella occidentalis</name>
    <name type="common">Western flower thrips</name>
    <name type="synonym">Euthrips occidentalis</name>
    <dbReference type="NCBI Taxonomy" id="133901"/>
    <lineage>
        <taxon>Eukaryota</taxon>
        <taxon>Metazoa</taxon>
        <taxon>Ecdysozoa</taxon>
        <taxon>Arthropoda</taxon>
        <taxon>Hexapoda</taxon>
        <taxon>Insecta</taxon>
        <taxon>Pterygota</taxon>
        <taxon>Neoptera</taxon>
        <taxon>Paraneoptera</taxon>
        <taxon>Thysanoptera</taxon>
        <taxon>Terebrantia</taxon>
        <taxon>Thripoidea</taxon>
        <taxon>Thripidae</taxon>
        <taxon>Frankliniella</taxon>
    </lineage>
</organism>
<comment type="similarity">
    <text evidence="2 12">Belongs to the amiloride-sensitive sodium channel (TC 1.A.6) family.</text>
</comment>
<dbReference type="Gene3D" id="1.10.287.820">
    <property type="entry name" value="Acid-sensing ion channel domain"/>
    <property type="match status" value="1"/>
</dbReference>
<keyword evidence="8 12" id="KW-0406">Ion transport</keyword>
<evidence type="ECO:0000256" key="12">
    <source>
        <dbReference type="RuleBase" id="RU000679"/>
    </source>
</evidence>
<keyword evidence="10 12" id="KW-0739">Sodium transport</keyword>
<accession>A0A6J1SNX7</accession>
<dbReference type="PANTHER" id="PTHR11690">
    <property type="entry name" value="AMILORIDE-SENSITIVE SODIUM CHANNEL-RELATED"/>
    <property type="match status" value="1"/>
</dbReference>
<evidence type="ECO:0000256" key="8">
    <source>
        <dbReference type="ARBA" id="ARBA00023065"/>
    </source>
</evidence>
<feature type="transmembrane region" description="Helical" evidence="14">
    <location>
        <begin position="499"/>
        <end position="532"/>
    </location>
</feature>
<feature type="region of interest" description="Disordered" evidence="13">
    <location>
        <begin position="548"/>
        <end position="588"/>
    </location>
</feature>
<evidence type="ECO:0000256" key="4">
    <source>
        <dbReference type="ARBA" id="ARBA00022461"/>
    </source>
</evidence>
<dbReference type="InterPro" id="IPR001873">
    <property type="entry name" value="ENaC"/>
</dbReference>
<reference evidence="16" key="1">
    <citation type="submission" date="2025-08" db="UniProtKB">
        <authorList>
            <consortium name="RefSeq"/>
        </authorList>
    </citation>
    <scope>IDENTIFICATION</scope>
    <source>
        <tissue evidence="16">Whole organism</tissue>
    </source>
</reference>
<sequence length="588" mass="66130">MILGSMFPARLDAVNPVLRQPAPPEGLTPLDGQGLAGVGSGISHRTRAVLSSNGMPRIGVSPPGSGSQTKTPLFREGSSMYSDADDGQRKKKKRCLTFKSVFNFLYLVMKTSSIHGFNHMTDEKRHILERMVWFVFLVLGCWGAVEVSRSTWKHYQENPTVISMERDYKEWNTSFPSVTICPTVKYDEAAVEAKAEEMTHIQDKERLKLFLMKLANATYDTFGDVPNDFSDEIKPSEYMDLVLAVKLDFSYTVSGSNTEANTVGALQTTITEHGLCYAFNSDIAVYNSPEYFKSKNNSLVQRAWSFYGSPLDGDVFAQVMDMNSGYLVYLHSSNETADFASQRLESPSGSYKTLDISALSIYTSEDAASLDVPQRRCRFLVEPKSPLILSPVYSYNLCRNECRMKLAHRRCGCVPHFYRPVHKYRICDVKGMHCLAKETDLMSTLRDPVTKKKVKCNCLPPCDDVNYIIENDHTMPWFLGTNLKWGMTKYPRMRLKRDVIFGFIDVLVSVGGTAGLFLGCSVLSLIEIVYFFTLKAFFYVLEHRNDDEDDEDEEGLQGGEQRPDSGSSGDPAATRIMFAPRSFAPSLR</sequence>
<dbReference type="PANTHER" id="PTHR11690:SF240">
    <property type="entry name" value="PICKPOCKET 25-RELATED"/>
    <property type="match status" value="1"/>
</dbReference>
<keyword evidence="15" id="KW-1185">Reference proteome</keyword>
<keyword evidence="7" id="KW-0915">Sodium</keyword>
<dbReference type="GO" id="GO:0015280">
    <property type="term" value="F:ligand-gated sodium channel activity"/>
    <property type="evidence" value="ECO:0007669"/>
    <property type="project" value="TreeGrafter"/>
</dbReference>
<evidence type="ECO:0000256" key="5">
    <source>
        <dbReference type="ARBA" id="ARBA00022692"/>
    </source>
</evidence>
<keyword evidence="3 12" id="KW-0813">Transport</keyword>
<evidence type="ECO:0000313" key="16">
    <source>
        <dbReference type="RefSeq" id="XP_026282493.1"/>
    </source>
</evidence>
<proteinExistence type="inferred from homology"/>
<evidence type="ECO:0000256" key="10">
    <source>
        <dbReference type="ARBA" id="ARBA00023201"/>
    </source>
</evidence>
<dbReference type="Proteomes" id="UP000504606">
    <property type="component" value="Unplaced"/>
</dbReference>
<feature type="region of interest" description="Disordered" evidence="13">
    <location>
        <begin position="53"/>
        <end position="86"/>
    </location>
</feature>
<keyword evidence="6 14" id="KW-1133">Transmembrane helix</keyword>
<dbReference type="AlphaFoldDB" id="A0A6J1SNX7"/>
<evidence type="ECO:0000313" key="15">
    <source>
        <dbReference type="Proteomes" id="UP000504606"/>
    </source>
</evidence>
<evidence type="ECO:0000256" key="7">
    <source>
        <dbReference type="ARBA" id="ARBA00023053"/>
    </source>
</evidence>
<keyword evidence="5 12" id="KW-0812">Transmembrane</keyword>
<dbReference type="Pfam" id="PF00858">
    <property type="entry name" value="ASC"/>
    <property type="match status" value="1"/>
</dbReference>
<evidence type="ECO:0000256" key="3">
    <source>
        <dbReference type="ARBA" id="ARBA00022448"/>
    </source>
</evidence>
<protein>
    <submittedName>
        <fullName evidence="16">Sodium channel protein Nach-like</fullName>
    </submittedName>
</protein>
<evidence type="ECO:0000256" key="11">
    <source>
        <dbReference type="ARBA" id="ARBA00023303"/>
    </source>
</evidence>
<evidence type="ECO:0000256" key="2">
    <source>
        <dbReference type="ARBA" id="ARBA00007193"/>
    </source>
</evidence>
<dbReference type="Gene3D" id="1.10.287.770">
    <property type="entry name" value="YojJ-like"/>
    <property type="match status" value="1"/>
</dbReference>
<dbReference type="GeneID" id="113209281"/>
<keyword evidence="9 14" id="KW-0472">Membrane</keyword>
<evidence type="ECO:0000256" key="6">
    <source>
        <dbReference type="ARBA" id="ARBA00022989"/>
    </source>
</evidence>
<dbReference type="OrthoDB" id="6628406at2759"/>
<dbReference type="GO" id="GO:0005886">
    <property type="term" value="C:plasma membrane"/>
    <property type="evidence" value="ECO:0007669"/>
    <property type="project" value="TreeGrafter"/>
</dbReference>
<keyword evidence="11 12" id="KW-0407">Ion channel</keyword>
<name>A0A6J1SNX7_FRAOC</name>
<dbReference type="RefSeq" id="XP_026282493.1">
    <property type="nucleotide sequence ID" value="XM_026426708.2"/>
</dbReference>
<evidence type="ECO:0000256" key="1">
    <source>
        <dbReference type="ARBA" id="ARBA00004141"/>
    </source>
</evidence>
<keyword evidence="4 12" id="KW-0894">Sodium channel</keyword>
<dbReference type="KEGG" id="foc:113209281"/>
<evidence type="ECO:0000256" key="14">
    <source>
        <dbReference type="SAM" id="Phobius"/>
    </source>
</evidence>
<evidence type="ECO:0000256" key="13">
    <source>
        <dbReference type="SAM" id="MobiDB-lite"/>
    </source>
</evidence>
<gene>
    <name evidence="16" type="primary">LOC113209281</name>
</gene>
<evidence type="ECO:0000256" key="9">
    <source>
        <dbReference type="ARBA" id="ARBA00023136"/>
    </source>
</evidence>